<evidence type="ECO:0000313" key="1">
    <source>
        <dbReference type="EMBL" id="ADD92585.1"/>
    </source>
</evidence>
<sequence length="33" mass="3726">RDFSGGFKGILQYAVAAIEETRLVPPDQWLNAY</sequence>
<feature type="non-terminal residue" evidence="1">
    <location>
        <position position="1"/>
    </location>
</feature>
<accession>D5HNH0</accession>
<reference evidence="1" key="1">
    <citation type="journal article" date="2010" name="Fungal Biol.">
        <title>Primers for mating-type diagnosis in Diaporthe and Phomopsis: their use in teleomorph induction in vitro and biological species definition.</title>
        <authorList>
            <person name="Santos J.M."/>
            <person name="Correia V.G."/>
            <person name="Phillips A.J.L."/>
        </authorList>
    </citation>
    <scope>NUCLEOTIDE SEQUENCE</scope>
    <source>
        <strain evidence="1">CBS 109745</strain>
    </source>
</reference>
<dbReference type="AlphaFoldDB" id="D5HNH0"/>
<proteinExistence type="predicted"/>
<name>D5HNH0_9PEZI</name>
<dbReference type="EMBL" id="GQ250242">
    <property type="protein sequence ID" value="ADD92585.1"/>
    <property type="molecule type" value="Genomic_DNA"/>
</dbReference>
<feature type="non-terminal residue" evidence="1">
    <location>
        <position position="33"/>
    </location>
</feature>
<protein>
    <submittedName>
        <fullName evidence="1">MAT1-1-1</fullName>
    </submittedName>
</protein>
<organism evidence="1">
    <name type="scientific">Diaporthe perjuncta</name>
    <dbReference type="NCBI Taxonomy" id="186170"/>
    <lineage>
        <taxon>Eukaryota</taxon>
        <taxon>Fungi</taxon>
        <taxon>Dikarya</taxon>
        <taxon>Ascomycota</taxon>
        <taxon>Pezizomycotina</taxon>
        <taxon>Sordariomycetes</taxon>
        <taxon>Sordariomycetidae</taxon>
        <taxon>Diaporthales</taxon>
        <taxon>Diaporthaceae</taxon>
        <taxon>Diaporthe</taxon>
    </lineage>
</organism>